<geneLocation type="plasmid" evidence="4">
    <name>ptpro6</name>
</geneLocation>
<dbReference type="KEGG" id="tpro:Ga0080559_TMP5165"/>
<evidence type="ECO:0000256" key="1">
    <source>
        <dbReference type="ARBA" id="ARBA00023002"/>
    </source>
</evidence>
<dbReference type="EMBL" id="CP014802">
    <property type="protein sequence ID" value="APX26265.1"/>
    <property type="molecule type" value="Genomic_DNA"/>
</dbReference>
<keyword evidence="3" id="KW-0614">Plasmid</keyword>
<name>A0A1U7DDZ0_9RHOB</name>
<dbReference type="GO" id="GO:0005737">
    <property type="term" value="C:cytoplasm"/>
    <property type="evidence" value="ECO:0007669"/>
    <property type="project" value="TreeGrafter"/>
</dbReference>
<proteinExistence type="predicted"/>
<dbReference type="AlphaFoldDB" id="A0A1U7DDZ0"/>
<evidence type="ECO:0000313" key="3">
    <source>
        <dbReference type="EMBL" id="APX26265.1"/>
    </source>
</evidence>
<evidence type="ECO:0000313" key="4">
    <source>
        <dbReference type="Proteomes" id="UP000186559"/>
    </source>
</evidence>
<evidence type="ECO:0000259" key="2">
    <source>
        <dbReference type="Pfam" id="PF01266"/>
    </source>
</evidence>
<keyword evidence="4" id="KW-1185">Reference proteome</keyword>
<sequence length="435" mass="47772">MTRFSPISNCLWPKTAPPATLVADLADIVETDICIVGGGFCGLHTALQLSREGKSIVVLEAEEIGFGGSGRNAGHCTPTFHHHSLDEIRKLLGSSRGEKLIHLQTTASDRIGDIIREHDIACEWVQNGYVMAAPTAGKLPSLRAKAESYNAVGQNTEVKDADEIAALTGMRGQHGGWFHPGGAHLNPMGLARGLATAARKHGAEIYVKSPVLKAERTHGRWTVSTPRGSVRATKLIYTTGAYTRDGWPKLSDTFKIMRVMVAATKPMPEADSVLPSNVTAHDGRGNILVYKRDAFGRIVASMFPRMFATREKMLDLMSRRLRFHHADLPEQLEWDCLWTGELDMQSRTIPRLYHLDDNAVAVTGLSGRGVPTGYTVGQVLSDWANERPADDLALPLETLSSAPAYMAFAPQLALRGFEARDRLTEWRSGEEMRPW</sequence>
<organism evidence="3 4">
    <name type="scientific">Salipiger profundus</name>
    <dbReference type="NCBI Taxonomy" id="1229727"/>
    <lineage>
        <taxon>Bacteria</taxon>
        <taxon>Pseudomonadati</taxon>
        <taxon>Pseudomonadota</taxon>
        <taxon>Alphaproteobacteria</taxon>
        <taxon>Rhodobacterales</taxon>
        <taxon>Roseobacteraceae</taxon>
        <taxon>Salipiger</taxon>
    </lineage>
</organism>
<protein>
    <submittedName>
        <fullName evidence="3">Glycine/D-amino acid oxidase, deaminating</fullName>
    </submittedName>
</protein>
<dbReference type="InterPro" id="IPR036188">
    <property type="entry name" value="FAD/NAD-bd_sf"/>
</dbReference>
<gene>
    <name evidence="3" type="ORF">Ga0080559_TMP5165</name>
</gene>
<dbReference type="Gene3D" id="3.50.50.60">
    <property type="entry name" value="FAD/NAD(P)-binding domain"/>
    <property type="match status" value="1"/>
</dbReference>
<dbReference type="PANTHER" id="PTHR13847:SF281">
    <property type="entry name" value="FAD DEPENDENT OXIDOREDUCTASE DOMAIN-CONTAINING PROTEIN"/>
    <property type="match status" value="1"/>
</dbReference>
<dbReference type="Pfam" id="PF01266">
    <property type="entry name" value="DAO"/>
    <property type="match status" value="1"/>
</dbReference>
<feature type="domain" description="FAD dependent oxidoreductase" evidence="2">
    <location>
        <begin position="32"/>
        <end position="383"/>
    </location>
</feature>
<reference evidence="3 4" key="1">
    <citation type="submission" date="2016-03" db="EMBL/GenBank/DDBJ databases">
        <title>Deep-sea bacteria in the southern Pacific.</title>
        <authorList>
            <person name="Tang K."/>
        </authorList>
    </citation>
    <scope>NUCLEOTIDE SEQUENCE [LARGE SCALE GENOMIC DNA]</scope>
    <source>
        <strain evidence="3 4">JLT2016</strain>
        <plasmid evidence="4">Plasmid ptpro6</plasmid>
    </source>
</reference>
<keyword evidence="1" id="KW-0560">Oxidoreductase</keyword>
<dbReference type="Proteomes" id="UP000186559">
    <property type="component" value="Plasmid pTPRO6"/>
</dbReference>
<accession>A0A1U7DDZ0</accession>
<dbReference type="PANTHER" id="PTHR13847">
    <property type="entry name" value="SARCOSINE DEHYDROGENASE-RELATED"/>
    <property type="match status" value="1"/>
</dbReference>
<dbReference type="Gene3D" id="3.30.9.10">
    <property type="entry name" value="D-Amino Acid Oxidase, subunit A, domain 2"/>
    <property type="match status" value="1"/>
</dbReference>
<dbReference type="RefSeq" id="WP_076625912.1">
    <property type="nucleotide sequence ID" value="NZ_BMEW01000020.1"/>
</dbReference>
<dbReference type="InterPro" id="IPR006076">
    <property type="entry name" value="FAD-dep_OxRdtase"/>
</dbReference>
<dbReference type="GO" id="GO:0016491">
    <property type="term" value="F:oxidoreductase activity"/>
    <property type="evidence" value="ECO:0007669"/>
    <property type="project" value="UniProtKB-KW"/>
</dbReference>
<dbReference type="SUPFAM" id="SSF51905">
    <property type="entry name" value="FAD/NAD(P)-binding domain"/>
    <property type="match status" value="1"/>
</dbReference>